<name>A0A2V5IBJ7_9EURO</name>
<keyword evidence="5" id="KW-0808">Transferase</keyword>
<keyword evidence="2" id="KW-0597">Phosphoprotein</keyword>
<dbReference type="Gene3D" id="1.10.1200.10">
    <property type="entry name" value="ACP-like"/>
    <property type="match status" value="1"/>
</dbReference>
<dbReference type="GO" id="GO:0005737">
    <property type="term" value="C:cytoplasm"/>
    <property type="evidence" value="ECO:0007669"/>
    <property type="project" value="TreeGrafter"/>
</dbReference>
<dbReference type="SUPFAM" id="SSF52777">
    <property type="entry name" value="CoA-dependent acyltransferases"/>
    <property type="match status" value="1"/>
</dbReference>
<dbReference type="Pfam" id="PF00668">
    <property type="entry name" value="Condensation"/>
    <property type="match status" value="1"/>
</dbReference>
<protein>
    <submittedName>
        <fullName evidence="5">CoA-dependent acyltransferase</fullName>
    </submittedName>
</protein>
<dbReference type="AlphaFoldDB" id="A0A2V5IBJ7"/>
<dbReference type="InterPro" id="IPR036736">
    <property type="entry name" value="ACP-like_sf"/>
</dbReference>
<dbReference type="Pfam" id="PF00550">
    <property type="entry name" value="PP-binding"/>
    <property type="match status" value="1"/>
</dbReference>
<dbReference type="GO" id="GO:0043041">
    <property type="term" value="P:amino acid activation for nonribosomal peptide biosynthetic process"/>
    <property type="evidence" value="ECO:0007669"/>
    <property type="project" value="TreeGrafter"/>
</dbReference>
<dbReference type="GO" id="GO:0016746">
    <property type="term" value="F:acyltransferase activity"/>
    <property type="evidence" value="ECO:0007669"/>
    <property type="project" value="UniProtKB-KW"/>
</dbReference>
<evidence type="ECO:0000313" key="5">
    <source>
        <dbReference type="EMBL" id="PYI32542.1"/>
    </source>
</evidence>
<dbReference type="FunFam" id="1.10.1200.10:FF:000005">
    <property type="entry name" value="Nonribosomal peptide synthetase 1"/>
    <property type="match status" value="1"/>
</dbReference>
<reference evidence="5 6" key="1">
    <citation type="submission" date="2018-02" db="EMBL/GenBank/DDBJ databases">
        <title>The genomes of Aspergillus section Nigri reveals drivers in fungal speciation.</title>
        <authorList>
            <consortium name="DOE Joint Genome Institute"/>
            <person name="Vesth T.C."/>
            <person name="Nybo J."/>
            <person name="Theobald S."/>
            <person name="Brandl J."/>
            <person name="Frisvad J.C."/>
            <person name="Nielsen K.F."/>
            <person name="Lyhne E.K."/>
            <person name="Kogle M.E."/>
            <person name="Kuo A."/>
            <person name="Riley R."/>
            <person name="Clum A."/>
            <person name="Nolan M."/>
            <person name="Lipzen A."/>
            <person name="Salamov A."/>
            <person name="Henrissat B."/>
            <person name="Wiebenga A."/>
            <person name="De vries R.P."/>
            <person name="Grigoriev I.V."/>
            <person name="Mortensen U.H."/>
            <person name="Andersen M.R."/>
            <person name="Baker S.E."/>
        </authorList>
    </citation>
    <scope>NUCLEOTIDE SEQUENCE [LARGE SCALE GENOMIC DNA]</scope>
    <source>
        <strain evidence="5 6">CBS 114.80</strain>
    </source>
</reference>
<keyword evidence="6" id="KW-1185">Reference proteome</keyword>
<organism evidence="5 6">
    <name type="scientific">Aspergillus indologenus CBS 114.80</name>
    <dbReference type="NCBI Taxonomy" id="1450541"/>
    <lineage>
        <taxon>Eukaryota</taxon>
        <taxon>Fungi</taxon>
        <taxon>Dikarya</taxon>
        <taxon>Ascomycota</taxon>
        <taxon>Pezizomycotina</taxon>
        <taxon>Eurotiomycetes</taxon>
        <taxon>Eurotiomycetidae</taxon>
        <taxon>Eurotiales</taxon>
        <taxon>Aspergillaceae</taxon>
        <taxon>Aspergillus</taxon>
        <taxon>Aspergillus subgen. Circumdati</taxon>
    </lineage>
</organism>
<accession>A0A2V5IBJ7</accession>
<dbReference type="GO" id="GO:0016874">
    <property type="term" value="F:ligase activity"/>
    <property type="evidence" value="ECO:0007669"/>
    <property type="project" value="UniProtKB-KW"/>
</dbReference>
<keyword evidence="3" id="KW-0436">Ligase</keyword>
<dbReference type="PANTHER" id="PTHR45527:SF16">
    <property type="entry name" value="NONRIBOSOMAL PEPTIDE SYNTHASE ATNA-RELATED"/>
    <property type="match status" value="1"/>
</dbReference>
<sequence length="258" mass="29108">MEQRLRDWWAETLAIAPDTIGREDDFFQVGGDSVAAMRMVALSEAREHHLTVADIFQHPILSDLARALERRAMENTEKHTEEADPEPFALWQLPEDTESHLCAFQQRLARVAQQCDVAVEDIEDIYPCTSIQEGLIAITAHQPTAYVSRQVYRLGSSIDVDRFQAAWHTLATVTPILRTRILVDPEEASQGGSLQVVIRGPLVWHHSTDLDQYVAADEAQGIQLGQPLVRFALIQHPNERFLVWTAHHSVYDGWSAAL</sequence>
<keyword evidence="1" id="KW-0596">Phosphopantetheine</keyword>
<evidence type="ECO:0000259" key="4">
    <source>
        <dbReference type="PROSITE" id="PS50075"/>
    </source>
</evidence>
<evidence type="ECO:0000256" key="2">
    <source>
        <dbReference type="ARBA" id="ARBA00022553"/>
    </source>
</evidence>
<dbReference type="InterPro" id="IPR023213">
    <property type="entry name" value="CAT-like_dom_sf"/>
</dbReference>
<keyword evidence="5" id="KW-0012">Acyltransferase</keyword>
<feature type="domain" description="Carrier" evidence="4">
    <location>
        <begin position="1"/>
        <end position="72"/>
    </location>
</feature>
<dbReference type="GO" id="GO:0044550">
    <property type="term" value="P:secondary metabolite biosynthetic process"/>
    <property type="evidence" value="ECO:0007669"/>
    <property type="project" value="TreeGrafter"/>
</dbReference>
<dbReference type="Proteomes" id="UP000248817">
    <property type="component" value="Unassembled WGS sequence"/>
</dbReference>
<dbReference type="SUPFAM" id="SSF47336">
    <property type="entry name" value="ACP-like"/>
    <property type="match status" value="1"/>
</dbReference>
<evidence type="ECO:0000256" key="1">
    <source>
        <dbReference type="ARBA" id="ARBA00022450"/>
    </source>
</evidence>
<evidence type="ECO:0000256" key="3">
    <source>
        <dbReference type="ARBA" id="ARBA00022598"/>
    </source>
</evidence>
<dbReference type="InterPro" id="IPR009081">
    <property type="entry name" value="PP-bd_ACP"/>
</dbReference>
<dbReference type="Gene3D" id="3.30.559.10">
    <property type="entry name" value="Chloramphenicol acetyltransferase-like domain"/>
    <property type="match status" value="1"/>
</dbReference>
<dbReference type="GO" id="GO:0031177">
    <property type="term" value="F:phosphopantetheine binding"/>
    <property type="evidence" value="ECO:0007669"/>
    <property type="project" value="TreeGrafter"/>
</dbReference>
<dbReference type="PROSITE" id="PS50075">
    <property type="entry name" value="CARRIER"/>
    <property type="match status" value="1"/>
</dbReference>
<dbReference type="EMBL" id="KZ825492">
    <property type="protein sequence ID" value="PYI32542.1"/>
    <property type="molecule type" value="Genomic_DNA"/>
</dbReference>
<evidence type="ECO:0000313" key="6">
    <source>
        <dbReference type="Proteomes" id="UP000248817"/>
    </source>
</evidence>
<dbReference type="InterPro" id="IPR001242">
    <property type="entry name" value="Condensation_dom"/>
</dbReference>
<gene>
    <name evidence="5" type="ORF">BP00DRAFT_341500</name>
</gene>
<feature type="non-terminal residue" evidence="5">
    <location>
        <position position="258"/>
    </location>
</feature>
<proteinExistence type="predicted"/>
<dbReference type="PANTHER" id="PTHR45527">
    <property type="entry name" value="NONRIBOSOMAL PEPTIDE SYNTHETASE"/>
    <property type="match status" value="1"/>
</dbReference>